<reference evidence="1 2" key="1">
    <citation type="submission" date="2023-09" db="EMBL/GenBank/DDBJ databases">
        <title>Multi-omics analysis of a traditional fermented food reveals byproduct-associated fungal strains for waste-to-food upcycling.</title>
        <authorList>
            <consortium name="Lawrence Berkeley National Laboratory"/>
            <person name="Rekdal V.M."/>
            <person name="Villalobos-Escobedo J.M."/>
            <person name="Rodriguez-Valeron N."/>
            <person name="Garcia M.O."/>
            <person name="Vasquez D.P."/>
            <person name="Damayanti I."/>
            <person name="Sorensen P.M."/>
            <person name="Baidoo E.E."/>
            <person name="De Carvalho A.C."/>
            <person name="Riley R."/>
            <person name="Lipzen A."/>
            <person name="He G."/>
            <person name="Yan M."/>
            <person name="Haridas S."/>
            <person name="Daum C."/>
            <person name="Yoshinaga Y."/>
            <person name="Ng V."/>
            <person name="Grigoriev I.V."/>
            <person name="Munk R."/>
            <person name="Nuraida L."/>
            <person name="Wijaya C.H."/>
            <person name="Morales P.-C."/>
            <person name="Keasling J.D."/>
        </authorList>
    </citation>
    <scope>NUCLEOTIDE SEQUENCE [LARGE SCALE GENOMIC DNA]</scope>
    <source>
        <strain evidence="1 2">FGSC 2613</strain>
    </source>
</reference>
<keyword evidence="2" id="KW-1185">Reference proteome</keyword>
<evidence type="ECO:0000313" key="2">
    <source>
        <dbReference type="Proteomes" id="UP001451303"/>
    </source>
</evidence>
<protein>
    <submittedName>
        <fullName evidence="1">Uncharacterized protein</fullName>
    </submittedName>
</protein>
<evidence type="ECO:0000313" key="1">
    <source>
        <dbReference type="EMBL" id="KAL0476221.1"/>
    </source>
</evidence>
<dbReference type="Proteomes" id="UP001451303">
    <property type="component" value="Unassembled WGS sequence"/>
</dbReference>
<accession>A0ABR3DU79</accession>
<dbReference type="EMBL" id="JAVLET010000001">
    <property type="protein sequence ID" value="KAL0476221.1"/>
    <property type="molecule type" value="Genomic_DNA"/>
</dbReference>
<comment type="caution">
    <text evidence="1">The sequence shown here is derived from an EMBL/GenBank/DDBJ whole genome shotgun (WGS) entry which is preliminary data.</text>
</comment>
<sequence>MAPFRSNIVATLRKANEELIESLQAQLHVAERFIEAIANTSETLTSPAEKKAARPLRE</sequence>
<proteinExistence type="predicted"/>
<name>A0ABR3DU79_NEUIN</name>
<organism evidence="1 2">
    <name type="scientific">Neurospora intermedia</name>
    <dbReference type="NCBI Taxonomy" id="5142"/>
    <lineage>
        <taxon>Eukaryota</taxon>
        <taxon>Fungi</taxon>
        <taxon>Dikarya</taxon>
        <taxon>Ascomycota</taxon>
        <taxon>Pezizomycotina</taxon>
        <taxon>Sordariomycetes</taxon>
        <taxon>Sordariomycetidae</taxon>
        <taxon>Sordariales</taxon>
        <taxon>Sordariaceae</taxon>
        <taxon>Neurospora</taxon>
    </lineage>
</organism>
<gene>
    <name evidence="1" type="ORF">QR685DRAFT_559999</name>
</gene>